<evidence type="ECO:0000313" key="3">
    <source>
        <dbReference type="Proteomes" id="UP000541347"/>
    </source>
</evidence>
<dbReference type="Proteomes" id="UP000541347">
    <property type="component" value="Unassembled WGS sequence"/>
</dbReference>
<evidence type="ECO:0000313" key="2">
    <source>
        <dbReference type="EMBL" id="NBN62821.1"/>
    </source>
</evidence>
<accession>A0ABW9ZEA8</accession>
<dbReference type="RefSeq" id="WP_161674095.1">
    <property type="nucleotide sequence ID" value="NZ_JAABLP010000001.1"/>
</dbReference>
<gene>
    <name evidence="2" type="ORF">GWI71_03920</name>
</gene>
<sequence>MTDIDDPISKLMLDMARSNIDDPVRQLMRDLANVLERIEEDTRAEGQTELADSMNNSANAWRNAADRLPRE</sequence>
<reference evidence="2 3" key="1">
    <citation type="submission" date="2020-01" db="EMBL/GenBank/DDBJ databases">
        <authorList>
            <person name="Peng S.Y."/>
            <person name="Li J."/>
            <person name="Wang M."/>
            <person name="Wang L."/>
            <person name="Wang C.Q."/>
            <person name="Wang J.R."/>
        </authorList>
    </citation>
    <scope>NUCLEOTIDE SEQUENCE [LARGE SCALE GENOMIC DNA]</scope>
    <source>
        <strain evidence="2 3">XCT-34</strain>
    </source>
</reference>
<dbReference type="EMBL" id="JAABLP010000001">
    <property type="protein sequence ID" value="NBN62821.1"/>
    <property type="molecule type" value="Genomic_DNA"/>
</dbReference>
<proteinExistence type="predicted"/>
<protein>
    <submittedName>
        <fullName evidence="2">Uncharacterized protein</fullName>
    </submittedName>
</protein>
<name>A0ABW9ZEA8_9HYPH</name>
<keyword evidence="3" id="KW-1185">Reference proteome</keyword>
<feature type="region of interest" description="Disordered" evidence="1">
    <location>
        <begin position="42"/>
        <end position="71"/>
    </location>
</feature>
<comment type="caution">
    <text evidence="2">The sequence shown here is derived from an EMBL/GenBank/DDBJ whole genome shotgun (WGS) entry which is preliminary data.</text>
</comment>
<organism evidence="2 3">
    <name type="scientific">Pannonibacter tanglangensis</name>
    <dbReference type="NCBI Taxonomy" id="2750084"/>
    <lineage>
        <taxon>Bacteria</taxon>
        <taxon>Pseudomonadati</taxon>
        <taxon>Pseudomonadota</taxon>
        <taxon>Alphaproteobacteria</taxon>
        <taxon>Hyphomicrobiales</taxon>
        <taxon>Stappiaceae</taxon>
        <taxon>Pannonibacter</taxon>
    </lineage>
</organism>
<evidence type="ECO:0000256" key="1">
    <source>
        <dbReference type="SAM" id="MobiDB-lite"/>
    </source>
</evidence>